<keyword evidence="2" id="KW-0472">Membrane</keyword>
<dbReference type="Proteomes" id="UP001165541">
    <property type="component" value="Unassembled WGS sequence"/>
</dbReference>
<dbReference type="InterPro" id="IPR045584">
    <property type="entry name" value="Pilin-like"/>
</dbReference>
<keyword evidence="2" id="KW-0812">Transmembrane</keyword>
<dbReference type="SUPFAM" id="SSF54523">
    <property type="entry name" value="Pili subunits"/>
    <property type="match status" value="1"/>
</dbReference>
<feature type="transmembrane region" description="Helical" evidence="2">
    <location>
        <begin position="18"/>
        <end position="39"/>
    </location>
</feature>
<dbReference type="Pfam" id="PF07963">
    <property type="entry name" value="N_methyl"/>
    <property type="match status" value="1"/>
</dbReference>
<dbReference type="EMBL" id="JAMKFE010000012">
    <property type="protein sequence ID" value="MCM5681561.1"/>
    <property type="molecule type" value="Genomic_DNA"/>
</dbReference>
<dbReference type="RefSeq" id="WP_251780040.1">
    <property type="nucleotide sequence ID" value="NZ_JAMKFE010000012.1"/>
</dbReference>
<keyword evidence="4" id="KW-1185">Reference proteome</keyword>
<evidence type="ECO:0000256" key="2">
    <source>
        <dbReference type="SAM" id="Phobius"/>
    </source>
</evidence>
<dbReference type="PROSITE" id="PS00409">
    <property type="entry name" value="PROKAR_NTER_METHYL"/>
    <property type="match status" value="1"/>
</dbReference>
<name>A0ABT0YS57_9BURK</name>
<proteinExistence type="predicted"/>
<gene>
    <name evidence="3" type="ORF">M8A51_18710</name>
</gene>
<comment type="caution">
    <text evidence="3">The sequence shown here is derived from an EMBL/GenBank/DDBJ whole genome shotgun (WGS) entry which is preliminary data.</text>
</comment>
<evidence type="ECO:0000313" key="3">
    <source>
        <dbReference type="EMBL" id="MCM5681561.1"/>
    </source>
</evidence>
<evidence type="ECO:0000256" key="1">
    <source>
        <dbReference type="SAM" id="MobiDB-lite"/>
    </source>
</evidence>
<keyword evidence="2" id="KW-1133">Transmembrane helix</keyword>
<reference evidence="3" key="1">
    <citation type="submission" date="2022-05" db="EMBL/GenBank/DDBJ databases">
        <title>Schlegelella sp. nov., isolated from mangrove soil.</title>
        <authorList>
            <person name="Liu Y."/>
            <person name="Ge X."/>
            <person name="Liu W."/>
        </authorList>
    </citation>
    <scope>NUCLEOTIDE SEQUENCE</scope>
    <source>
        <strain evidence="3">S2-27</strain>
    </source>
</reference>
<dbReference type="NCBIfam" id="TIGR02532">
    <property type="entry name" value="IV_pilin_GFxxxE"/>
    <property type="match status" value="1"/>
</dbReference>
<accession>A0ABT0YS57</accession>
<feature type="region of interest" description="Disordered" evidence="1">
    <location>
        <begin position="116"/>
        <end position="176"/>
    </location>
</feature>
<protein>
    <submittedName>
        <fullName evidence="3">Type II secretion system GspH family protein</fullName>
    </submittedName>
</protein>
<organism evidence="3 4">
    <name type="scientific">Caldimonas mangrovi</name>
    <dbReference type="NCBI Taxonomy" id="2944811"/>
    <lineage>
        <taxon>Bacteria</taxon>
        <taxon>Pseudomonadati</taxon>
        <taxon>Pseudomonadota</taxon>
        <taxon>Betaproteobacteria</taxon>
        <taxon>Burkholderiales</taxon>
        <taxon>Sphaerotilaceae</taxon>
        <taxon>Caldimonas</taxon>
    </lineage>
</organism>
<evidence type="ECO:0000313" key="4">
    <source>
        <dbReference type="Proteomes" id="UP001165541"/>
    </source>
</evidence>
<sequence>MLPCSCRLSPRAGRGFSLVELLVVLAIMAVLATVAFPLAELAHKRQKEEELRVALRQIRDAIDAYKRAVDEGRIARAADGSGYPPSLSVLMTGAEDARAGNGGKLYFLRRIPTDPFAPTSAPGEPQRSGVRDLQDPRWGLRSYASEPNDPRPGEDVYDVYSRSNDVGLNGVPYREW</sequence>
<dbReference type="Gene3D" id="3.30.700.10">
    <property type="entry name" value="Glycoprotein, Type 4 Pilin"/>
    <property type="match status" value="1"/>
</dbReference>
<dbReference type="InterPro" id="IPR012902">
    <property type="entry name" value="N_methyl_site"/>
</dbReference>